<dbReference type="AlphaFoldDB" id="A0ABD0QIE5"/>
<accession>A0ABD0QIE5</accession>
<reference evidence="1 2" key="1">
    <citation type="submission" date="2024-05" db="EMBL/GenBank/DDBJ databases">
        <title>Genome sequencing and assembly of Indian major carp, Cirrhinus mrigala (Hamilton, 1822).</title>
        <authorList>
            <person name="Mohindra V."/>
            <person name="Chowdhury L.M."/>
            <person name="Lal K."/>
            <person name="Jena J.K."/>
        </authorList>
    </citation>
    <scope>NUCLEOTIDE SEQUENCE [LARGE SCALE GENOMIC DNA]</scope>
    <source>
        <strain evidence="1">CM1030</strain>
        <tissue evidence="1">Blood</tissue>
    </source>
</reference>
<dbReference type="InterPro" id="IPR004244">
    <property type="entry name" value="Transposase_22"/>
</dbReference>
<feature type="non-terminal residue" evidence="1">
    <location>
        <position position="1"/>
    </location>
</feature>
<organism evidence="1 2">
    <name type="scientific">Cirrhinus mrigala</name>
    <name type="common">Mrigala</name>
    <dbReference type="NCBI Taxonomy" id="683832"/>
    <lineage>
        <taxon>Eukaryota</taxon>
        <taxon>Metazoa</taxon>
        <taxon>Chordata</taxon>
        <taxon>Craniata</taxon>
        <taxon>Vertebrata</taxon>
        <taxon>Euteleostomi</taxon>
        <taxon>Actinopterygii</taxon>
        <taxon>Neopterygii</taxon>
        <taxon>Teleostei</taxon>
        <taxon>Ostariophysi</taxon>
        <taxon>Cypriniformes</taxon>
        <taxon>Cyprinidae</taxon>
        <taxon>Labeoninae</taxon>
        <taxon>Labeonini</taxon>
        <taxon>Cirrhinus</taxon>
    </lineage>
</organism>
<gene>
    <name evidence="1" type="ORF">M9458_017337</name>
</gene>
<evidence type="ECO:0008006" key="3">
    <source>
        <dbReference type="Google" id="ProtNLM"/>
    </source>
</evidence>
<name>A0ABD0QIE5_CIRMR</name>
<sequence>KERRDNASATGVLKDNLHDYCEQNYDSEIVLLEEIIPPFPDTLCNSPAGKLRRTDKADAASISTQLSESEKLIGENSQMMKDMKEEIGRNTAQISGVMETIEFICSEVKDLKERVDLIDSRTKKEEIISTEREKRLAHLEAYTRRWNLRIHGIPEKERETARQEVINVCQRLLPQFKDKFPDVVDVAHRLGRANPQNKGRGIIFQFTSRFYRDAVWRAAKDADFLTENRLKITEDLSLADRARRSKLWPAVEKARKENKRAFFVGGRAFVDGTEIFPAD</sequence>
<dbReference type="PANTHER" id="PTHR11505">
    <property type="entry name" value="L1 TRANSPOSABLE ELEMENT-RELATED"/>
    <property type="match status" value="1"/>
</dbReference>
<proteinExistence type="predicted"/>
<protein>
    <recommendedName>
        <fullName evidence="3">L1 transposable element RRM domain-containing protein</fullName>
    </recommendedName>
</protein>
<dbReference type="EMBL" id="JAMKFB020000008">
    <property type="protein sequence ID" value="KAL0185667.1"/>
    <property type="molecule type" value="Genomic_DNA"/>
</dbReference>
<evidence type="ECO:0000313" key="1">
    <source>
        <dbReference type="EMBL" id="KAL0185667.1"/>
    </source>
</evidence>
<evidence type="ECO:0000313" key="2">
    <source>
        <dbReference type="Proteomes" id="UP001529510"/>
    </source>
</evidence>
<comment type="caution">
    <text evidence="1">The sequence shown here is derived from an EMBL/GenBank/DDBJ whole genome shotgun (WGS) entry which is preliminary data.</text>
</comment>
<keyword evidence="2" id="KW-1185">Reference proteome</keyword>
<dbReference type="Proteomes" id="UP001529510">
    <property type="component" value="Unassembled WGS sequence"/>
</dbReference>
<dbReference type="Gene3D" id="3.30.70.1820">
    <property type="entry name" value="L1 transposable element, RRM domain"/>
    <property type="match status" value="1"/>
</dbReference>